<keyword evidence="3" id="KW-1185">Reference proteome</keyword>
<evidence type="ECO:0000313" key="2">
    <source>
        <dbReference type="EnsemblPlants" id="Solyc09g012075.1.1"/>
    </source>
</evidence>
<organism evidence="2">
    <name type="scientific">Solanum lycopersicum</name>
    <name type="common">Tomato</name>
    <name type="synonym">Lycopersicon esculentum</name>
    <dbReference type="NCBI Taxonomy" id="4081"/>
    <lineage>
        <taxon>Eukaryota</taxon>
        <taxon>Viridiplantae</taxon>
        <taxon>Streptophyta</taxon>
        <taxon>Embryophyta</taxon>
        <taxon>Tracheophyta</taxon>
        <taxon>Spermatophyta</taxon>
        <taxon>Magnoliopsida</taxon>
        <taxon>eudicotyledons</taxon>
        <taxon>Gunneridae</taxon>
        <taxon>Pentapetalae</taxon>
        <taxon>asterids</taxon>
        <taxon>lamiids</taxon>
        <taxon>Solanales</taxon>
        <taxon>Solanaceae</taxon>
        <taxon>Solanoideae</taxon>
        <taxon>Solaneae</taxon>
        <taxon>Solanum</taxon>
        <taxon>Solanum subgen. Lycopersicon</taxon>
    </lineage>
</organism>
<reference evidence="2" key="1">
    <citation type="journal article" date="2012" name="Nature">
        <title>The tomato genome sequence provides insights into fleshy fruit evolution.</title>
        <authorList>
            <consortium name="Tomato Genome Consortium"/>
        </authorList>
    </citation>
    <scope>NUCLEOTIDE SEQUENCE [LARGE SCALE GENOMIC DNA]</scope>
    <source>
        <strain evidence="2">cv. Heinz 1706</strain>
    </source>
</reference>
<proteinExistence type="predicted"/>
<protein>
    <submittedName>
        <fullName evidence="2">Uncharacterized protein</fullName>
    </submittedName>
</protein>
<name>A0A3Q7I0N1_SOLLC</name>
<feature type="compositionally biased region" description="Polar residues" evidence="1">
    <location>
        <begin position="59"/>
        <end position="70"/>
    </location>
</feature>
<sequence>MTNTFDVINYEPDEDNTTNKSNPQEIENTPTKTEIETSDIPTSESTQNPQVHGWKHQSSHPIQNILTPLE</sequence>
<dbReference type="AlphaFoldDB" id="A0A3Q7I0N1"/>
<evidence type="ECO:0000313" key="3">
    <source>
        <dbReference type="Proteomes" id="UP000004994"/>
    </source>
</evidence>
<feature type="compositionally biased region" description="Polar residues" evidence="1">
    <location>
        <begin position="18"/>
        <end position="32"/>
    </location>
</feature>
<accession>A0A3Q7I0N1</accession>
<dbReference type="InParanoid" id="A0A3Q7I0N1"/>
<reference evidence="2" key="2">
    <citation type="submission" date="2019-01" db="UniProtKB">
        <authorList>
            <consortium name="EnsemblPlants"/>
        </authorList>
    </citation>
    <scope>IDENTIFICATION</scope>
    <source>
        <strain evidence="2">cv. Heinz 1706</strain>
    </source>
</reference>
<dbReference type="EnsemblPlants" id="Solyc09g012075.1.1">
    <property type="protein sequence ID" value="Solyc09g012075.1.1"/>
    <property type="gene ID" value="Solyc09g012075.1"/>
</dbReference>
<feature type="region of interest" description="Disordered" evidence="1">
    <location>
        <begin position="1"/>
        <end position="70"/>
    </location>
</feature>
<evidence type="ECO:0000256" key="1">
    <source>
        <dbReference type="SAM" id="MobiDB-lite"/>
    </source>
</evidence>
<dbReference type="Proteomes" id="UP000004994">
    <property type="component" value="Chromosome 9"/>
</dbReference>
<dbReference type="Gramene" id="Solyc09g012075.1.1">
    <property type="protein sequence ID" value="Solyc09g012075.1.1"/>
    <property type="gene ID" value="Solyc09g012075.1"/>
</dbReference>
<feature type="compositionally biased region" description="Polar residues" evidence="1">
    <location>
        <begin position="39"/>
        <end position="50"/>
    </location>
</feature>